<reference evidence="2 3" key="1">
    <citation type="journal article" date="2016" name="Nat. Commun.">
        <title>Thousands of microbial genomes shed light on interconnected biogeochemical processes in an aquifer system.</title>
        <authorList>
            <person name="Anantharaman K."/>
            <person name="Brown C.T."/>
            <person name="Hug L.A."/>
            <person name="Sharon I."/>
            <person name="Castelle C.J."/>
            <person name="Probst A.J."/>
            <person name="Thomas B.C."/>
            <person name="Singh A."/>
            <person name="Wilkins M.J."/>
            <person name="Karaoz U."/>
            <person name="Brodie E.L."/>
            <person name="Williams K.H."/>
            <person name="Hubbard S.S."/>
            <person name="Banfield J.F."/>
        </authorList>
    </citation>
    <scope>NUCLEOTIDE SEQUENCE [LARGE SCALE GENOMIC DNA]</scope>
</reference>
<organism evidence="2 3">
    <name type="scientific">Candidatus Lambdaproteobacteria bacterium RIFOXYD2_FULL_56_26</name>
    <dbReference type="NCBI Taxonomy" id="1817773"/>
    <lineage>
        <taxon>Bacteria</taxon>
        <taxon>Pseudomonadati</taxon>
        <taxon>Pseudomonadota</taxon>
        <taxon>Candidatus Lambdaproteobacteria</taxon>
    </lineage>
</organism>
<name>A0A1F6GZF0_9PROT</name>
<dbReference type="Proteomes" id="UP000177583">
    <property type="component" value="Unassembled WGS sequence"/>
</dbReference>
<sequence>MEPKKKKVPEPLNLVKSFLLVLLGLSLFWAAPAWSQEAATPAPKAGGTAAPEQGAPPAELGPDGQPLPPPLPYSERIYQAQTALGWAKVYFESYKRSKEYRYLKLGGDYCLRSIQILYQTQGTLKRTERFYYQTRNQRVYACDFYQALREASFSFESNQYLADPPGAYCSF</sequence>
<comment type="caution">
    <text evidence="2">The sequence shown here is derived from an EMBL/GenBank/DDBJ whole genome shotgun (WGS) entry which is preliminary data.</text>
</comment>
<protein>
    <submittedName>
        <fullName evidence="2">Uncharacterized protein</fullName>
    </submittedName>
</protein>
<evidence type="ECO:0000256" key="1">
    <source>
        <dbReference type="SAM" id="MobiDB-lite"/>
    </source>
</evidence>
<dbReference type="AlphaFoldDB" id="A0A1F6GZF0"/>
<feature type="region of interest" description="Disordered" evidence="1">
    <location>
        <begin position="40"/>
        <end position="66"/>
    </location>
</feature>
<dbReference type="EMBL" id="MFNF01000016">
    <property type="protein sequence ID" value="OGH03431.1"/>
    <property type="molecule type" value="Genomic_DNA"/>
</dbReference>
<evidence type="ECO:0000313" key="2">
    <source>
        <dbReference type="EMBL" id="OGH03431.1"/>
    </source>
</evidence>
<gene>
    <name evidence="2" type="ORF">A2557_01610</name>
</gene>
<feature type="compositionally biased region" description="Low complexity" evidence="1">
    <location>
        <begin position="40"/>
        <end position="51"/>
    </location>
</feature>
<evidence type="ECO:0000313" key="3">
    <source>
        <dbReference type="Proteomes" id="UP000177583"/>
    </source>
</evidence>
<proteinExistence type="predicted"/>
<accession>A0A1F6GZF0</accession>